<protein>
    <submittedName>
        <fullName evidence="2">Uncharacterized protein</fullName>
    </submittedName>
</protein>
<dbReference type="RefSeq" id="WP_006208938.1">
    <property type="nucleotide sequence ID" value="NZ_ADHJ01000017.1"/>
</dbReference>
<keyword evidence="1" id="KW-0812">Transmembrane</keyword>
<evidence type="ECO:0000313" key="2">
    <source>
        <dbReference type="EMBL" id="EFU41965.1"/>
    </source>
</evidence>
<evidence type="ECO:0000256" key="1">
    <source>
        <dbReference type="SAM" id="Phobius"/>
    </source>
</evidence>
<dbReference type="AlphaFoldDB" id="A0A2R9SX64"/>
<sequence>MEKLKKPLKITLIVSIILNVLLSAVFLYQYTHHKNNYGIGDTNSYRIFIHRLEYFSQTMGEVVETNGKVENMNLLINADERLNLSIHSFIRFENSMASTKMNSHSIELFLSYIDEAMFERILINSSIFNLEDYDISTFEDLKNRTDELLRLLPDAYNPQDQKRFIETINDIIL</sequence>
<accession>A0A2R9SX64</accession>
<feature type="transmembrane region" description="Helical" evidence="1">
    <location>
        <begin position="12"/>
        <end position="30"/>
    </location>
</feature>
<keyword evidence="1" id="KW-0472">Membrane</keyword>
<comment type="caution">
    <text evidence="2">The sequence shown here is derived from an EMBL/GenBank/DDBJ whole genome shotgun (WGS) entry which is preliminary data.</text>
</comment>
<dbReference type="EMBL" id="ADHJ01000017">
    <property type="protein sequence ID" value="EFU41965.1"/>
    <property type="molecule type" value="Genomic_DNA"/>
</dbReference>
<keyword evidence="3" id="KW-1185">Reference proteome</keyword>
<name>A0A2R9SX64_9BACL</name>
<organism evidence="2 3">
    <name type="scientific">Paenibacillus vortex V453</name>
    <dbReference type="NCBI Taxonomy" id="715225"/>
    <lineage>
        <taxon>Bacteria</taxon>
        <taxon>Bacillati</taxon>
        <taxon>Bacillota</taxon>
        <taxon>Bacilli</taxon>
        <taxon>Bacillales</taxon>
        <taxon>Paenibacillaceae</taxon>
        <taxon>Paenibacillus</taxon>
    </lineage>
</organism>
<reference evidence="2 3" key="1">
    <citation type="journal article" date="2010" name="BMC Genomics">
        <title>Genome sequence of the pattern forming Paenibacillus vortex bacterium reveals potential for thriving in complex environments.</title>
        <authorList>
            <person name="Sirota-Madi A."/>
            <person name="Olender T."/>
            <person name="Helman Y."/>
            <person name="Ingham C."/>
            <person name="Brainis I."/>
            <person name="Roth D."/>
            <person name="Hagi E."/>
            <person name="Brodsky L."/>
            <person name="Leshkowitz D."/>
            <person name="Galatenko V."/>
            <person name="Nikolaev V."/>
            <person name="Mugasimangalam R.C."/>
            <person name="Bransburg-Zabary S."/>
            <person name="Gutnick D.L."/>
            <person name="Lancet D."/>
            <person name="Ben-Jacob E."/>
        </authorList>
    </citation>
    <scope>NUCLEOTIDE SEQUENCE [LARGE SCALE GENOMIC DNA]</scope>
    <source>
        <strain evidence="2 3">V453</strain>
    </source>
</reference>
<gene>
    <name evidence="2" type="ORF">PVOR_10499</name>
</gene>
<dbReference type="KEGG" id="pvo:PVOR_10499"/>
<dbReference type="Proteomes" id="UP000003094">
    <property type="component" value="Unassembled WGS sequence"/>
</dbReference>
<keyword evidence="1" id="KW-1133">Transmembrane helix</keyword>
<evidence type="ECO:0000313" key="3">
    <source>
        <dbReference type="Proteomes" id="UP000003094"/>
    </source>
</evidence>
<proteinExistence type="predicted"/>